<dbReference type="EMBL" id="GBRH01279485">
    <property type="protein sequence ID" value="JAD18410.1"/>
    <property type="molecule type" value="Transcribed_RNA"/>
</dbReference>
<dbReference type="AlphaFoldDB" id="A0A0A8Y0G6"/>
<organism evidence="1">
    <name type="scientific">Arundo donax</name>
    <name type="common">Giant reed</name>
    <name type="synonym">Donax arundinaceus</name>
    <dbReference type="NCBI Taxonomy" id="35708"/>
    <lineage>
        <taxon>Eukaryota</taxon>
        <taxon>Viridiplantae</taxon>
        <taxon>Streptophyta</taxon>
        <taxon>Embryophyta</taxon>
        <taxon>Tracheophyta</taxon>
        <taxon>Spermatophyta</taxon>
        <taxon>Magnoliopsida</taxon>
        <taxon>Liliopsida</taxon>
        <taxon>Poales</taxon>
        <taxon>Poaceae</taxon>
        <taxon>PACMAD clade</taxon>
        <taxon>Arundinoideae</taxon>
        <taxon>Arundineae</taxon>
        <taxon>Arundo</taxon>
    </lineage>
</organism>
<reference evidence="1" key="1">
    <citation type="submission" date="2014-09" db="EMBL/GenBank/DDBJ databases">
        <authorList>
            <person name="Magalhaes I.L.F."/>
            <person name="Oliveira U."/>
            <person name="Santos F.R."/>
            <person name="Vidigal T.H.D.A."/>
            <person name="Brescovit A.D."/>
            <person name="Santos A.J."/>
        </authorList>
    </citation>
    <scope>NUCLEOTIDE SEQUENCE</scope>
    <source>
        <tissue evidence="1">Shoot tissue taken approximately 20 cm above the soil surface</tissue>
    </source>
</reference>
<sequence>MIPARNTRMAGANVFKLCRPADFQKAYKAR</sequence>
<name>A0A0A8Y0G6_ARUDO</name>
<reference evidence="1" key="2">
    <citation type="journal article" date="2015" name="Data Brief">
        <title>Shoot transcriptome of the giant reed, Arundo donax.</title>
        <authorList>
            <person name="Barrero R.A."/>
            <person name="Guerrero F.D."/>
            <person name="Moolhuijzen P."/>
            <person name="Goolsby J.A."/>
            <person name="Tidwell J."/>
            <person name="Bellgard S.E."/>
            <person name="Bellgard M.I."/>
        </authorList>
    </citation>
    <scope>NUCLEOTIDE SEQUENCE</scope>
    <source>
        <tissue evidence="1">Shoot tissue taken approximately 20 cm above the soil surface</tissue>
    </source>
</reference>
<proteinExistence type="predicted"/>
<protein>
    <submittedName>
        <fullName evidence="1">Uncharacterized protein</fullName>
    </submittedName>
</protein>
<evidence type="ECO:0000313" key="1">
    <source>
        <dbReference type="EMBL" id="JAD18410.1"/>
    </source>
</evidence>
<accession>A0A0A8Y0G6</accession>